<sequence>MKTLMKKIQKNPIMVAAVLFCAISLVQFAPVVKAETGSDTTIYDSTYIDKMEIEIKSLIQTSKDELKKQINAINTNSELEKKLAETQNELTKLKESMVFKIIKLPAGKTLIGDASTEIIVRNKNKVTAYVSATATGGISNLISGTDIPNGAIIPDNQLLLIPKADGRGITAKADADIMIKGTYTIR</sequence>
<dbReference type="Proteomes" id="UP000306409">
    <property type="component" value="Chromosome"/>
</dbReference>
<dbReference type="EMBL" id="CP061336">
    <property type="protein sequence ID" value="QNU67505.1"/>
    <property type="molecule type" value="Genomic_DNA"/>
</dbReference>
<evidence type="ECO:0000256" key="1">
    <source>
        <dbReference type="SAM" id="Coils"/>
    </source>
</evidence>
<organism evidence="3 4">
    <name type="scientific">Ruminiclostridium herbifermentans</name>
    <dbReference type="NCBI Taxonomy" id="2488810"/>
    <lineage>
        <taxon>Bacteria</taxon>
        <taxon>Bacillati</taxon>
        <taxon>Bacillota</taxon>
        <taxon>Clostridia</taxon>
        <taxon>Eubacteriales</taxon>
        <taxon>Oscillospiraceae</taxon>
        <taxon>Ruminiclostridium</taxon>
    </lineage>
</organism>
<dbReference type="KEGG" id="rher:EHE19_002985"/>
<evidence type="ECO:0000256" key="2">
    <source>
        <dbReference type="SAM" id="SignalP"/>
    </source>
</evidence>
<name>A0A4U7JHT3_9FIRM</name>
<keyword evidence="4" id="KW-1185">Reference proteome</keyword>
<dbReference type="AlphaFoldDB" id="A0A4U7JHT3"/>
<proteinExistence type="predicted"/>
<keyword evidence="1" id="KW-0175">Coiled coil</keyword>
<accession>A0A4U7JHT3</accession>
<dbReference type="RefSeq" id="WP_137697546.1">
    <property type="nucleotide sequence ID" value="NZ_CP061336.1"/>
</dbReference>
<feature type="chain" id="PRO_5039583235" evidence="2">
    <location>
        <begin position="30"/>
        <end position="186"/>
    </location>
</feature>
<keyword evidence="2" id="KW-0732">Signal</keyword>
<evidence type="ECO:0000313" key="3">
    <source>
        <dbReference type="EMBL" id="QNU67505.1"/>
    </source>
</evidence>
<feature type="coiled-coil region" evidence="1">
    <location>
        <begin position="69"/>
        <end position="96"/>
    </location>
</feature>
<feature type="signal peptide" evidence="2">
    <location>
        <begin position="1"/>
        <end position="29"/>
    </location>
</feature>
<reference evidence="3 4" key="1">
    <citation type="submission" date="2020-09" db="EMBL/GenBank/DDBJ databases">
        <title>Characterization and genome sequencing of Ruminiclostridium sp. nov. MA18.</title>
        <authorList>
            <person name="Rettenmaier R."/>
            <person name="Kowollik M.-L."/>
            <person name="Liebl W."/>
            <person name="Zverlov V."/>
        </authorList>
    </citation>
    <scope>NUCLEOTIDE SEQUENCE [LARGE SCALE GENOMIC DNA]</scope>
    <source>
        <strain evidence="3 4">MA18</strain>
    </source>
</reference>
<gene>
    <name evidence="3" type="ORF">EHE19_002985</name>
</gene>
<protein>
    <submittedName>
        <fullName evidence="3">Uncharacterized protein</fullName>
    </submittedName>
</protein>
<dbReference type="OrthoDB" id="2381664at2"/>
<evidence type="ECO:0000313" key="4">
    <source>
        <dbReference type="Proteomes" id="UP000306409"/>
    </source>
</evidence>